<dbReference type="InterPro" id="IPR020843">
    <property type="entry name" value="ER"/>
</dbReference>
<dbReference type="Pfam" id="PF00107">
    <property type="entry name" value="ADH_zinc_N"/>
    <property type="match status" value="1"/>
</dbReference>
<reference evidence="6 7" key="1">
    <citation type="submission" date="2021-01" db="EMBL/GenBank/DDBJ databases">
        <title>Genomic Encyclopedia of Type Strains, Phase IV (KMG-IV): sequencing the most valuable type-strain genomes for metagenomic binning, comparative biology and taxonomic classification.</title>
        <authorList>
            <person name="Goeker M."/>
        </authorList>
    </citation>
    <scope>NUCLEOTIDE SEQUENCE [LARGE SCALE GENOMIC DNA]</scope>
    <source>
        <strain evidence="6 7">DSM 105453</strain>
    </source>
</reference>
<comment type="cofactor">
    <cofactor evidence="4">
        <name>Zn(2+)</name>
        <dbReference type="ChEBI" id="CHEBI:29105"/>
    </cofactor>
</comment>
<dbReference type="InterPro" id="IPR002328">
    <property type="entry name" value="ADH_Zn_CS"/>
</dbReference>
<feature type="domain" description="Enoyl reductase (ER)" evidence="5">
    <location>
        <begin position="7"/>
        <end position="334"/>
    </location>
</feature>
<dbReference type="SUPFAM" id="SSF50129">
    <property type="entry name" value="GroES-like"/>
    <property type="match status" value="1"/>
</dbReference>
<dbReference type="InterPro" id="IPR013154">
    <property type="entry name" value="ADH-like_N"/>
</dbReference>
<protein>
    <submittedName>
        <fullName evidence="6">2-desacetyl-2-hydroxyethyl bacteriochlorophyllide A dehydrogenase</fullName>
    </submittedName>
</protein>
<evidence type="ECO:0000259" key="5">
    <source>
        <dbReference type="SMART" id="SM00829"/>
    </source>
</evidence>
<keyword evidence="1 4" id="KW-0479">Metal-binding</keyword>
<comment type="similarity">
    <text evidence="4">Belongs to the zinc-containing alcohol dehydrogenase family.</text>
</comment>
<dbReference type="Pfam" id="PF08240">
    <property type="entry name" value="ADH_N"/>
    <property type="match status" value="1"/>
</dbReference>
<evidence type="ECO:0000313" key="7">
    <source>
        <dbReference type="Proteomes" id="UP000823485"/>
    </source>
</evidence>
<keyword evidence="2 4" id="KW-0862">Zinc</keyword>
<dbReference type="PANTHER" id="PTHR43401:SF2">
    <property type="entry name" value="L-THREONINE 3-DEHYDROGENASE"/>
    <property type="match status" value="1"/>
</dbReference>
<dbReference type="PROSITE" id="PS00059">
    <property type="entry name" value="ADH_ZINC"/>
    <property type="match status" value="1"/>
</dbReference>
<evidence type="ECO:0000313" key="6">
    <source>
        <dbReference type="EMBL" id="MBM7716111.1"/>
    </source>
</evidence>
<dbReference type="InterPro" id="IPR050129">
    <property type="entry name" value="Zn_alcohol_dh"/>
</dbReference>
<gene>
    <name evidence="6" type="ORF">JOC94_003122</name>
</gene>
<organism evidence="6 7">
    <name type="scientific">Siminovitchia thermophila</name>
    <dbReference type="NCBI Taxonomy" id="1245522"/>
    <lineage>
        <taxon>Bacteria</taxon>
        <taxon>Bacillati</taxon>
        <taxon>Bacillota</taxon>
        <taxon>Bacilli</taxon>
        <taxon>Bacillales</taxon>
        <taxon>Bacillaceae</taxon>
        <taxon>Siminovitchia</taxon>
    </lineage>
</organism>
<dbReference type="RefSeq" id="WP_205179782.1">
    <property type="nucleotide sequence ID" value="NZ_JAFBFH010000022.1"/>
</dbReference>
<name>A0ABS2R8Y6_9BACI</name>
<dbReference type="EMBL" id="JAFBFH010000022">
    <property type="protein sequence ID" value="MBM7716111.1"/>
    <property type="molecule type" value="Genomic_DNA"/>
</dbReference>
<dbReference type="InterPro" id="IPR011032">
    <property type="entry name" value="GroES-like_sf"/>
</dbReference>
<keyword evidence="3" id="KW-0560">Oxidoreductase</keyword>
<dbReference type="InterPro" id="IPR013149">
    <property type="entry name" value="ADH-like_C"/>
</dbReference>
<dbReference type="PANTHER" id="PTHR43401">
    <property type="entry name" value="L-THREONINE 3-DEHYDROGENASE"/>
    <property type="match status" value="1"/>
</dbReference>
<dbReference type="InterPro" id="IPR036291">
    <property type="entry name" value="NAD(P)-bd_dom_sf"/>
</dbReference>
<keyword evidence="7" id="KW-1185">Reference proteome</keyword>
<comment type="caution">
    <text evidence="6">The sequence shown here is derived from an EMBL/GenBank/DDBJ whole genome shotgun (WGS) entry which is preliminary data.</text>
</comment>
<dbReference type="SUPFAM" id="SSF51735">
    <property type="entry name" value="NAD(P)-binding Rossmann-fold domains"/>
    <property type="match status" value="1"/>
</dbReference>
<evidence type="ECO:0000256" key="2">
    <source>
        <dbReference type="ARBA" id="ARBA00022833"/>
    </source>
</evidence>
<proteinExistence type="inferred from homology"/>
<evidence type="ECO:0000256" key="4">
    <source>
        <dbReference type="RuleBase" id="RU361277"/>
    </source>
</evidence>
<dbReference type="Gene3D" id="3.90.180.10">
    <property type="entry name" value="Medium-chain alcohol dehydrogenases, catalytic domain"/>
    <property type="match status" value="1"/>
</dbReference>
<dbReference type="Proteomes" id="UP000823485">
    <property type="component" value="Unassembled WGS sequence"/>
</dbReference>
<dbReference type="Gene3D" id="3.40.50.720">
    <property type="entry name" value="NAD(P)-binding Rossmann-like Domain"/>
    <property type="match status" value="1"/>
</dbReference>
<sequence length="341" mass="37195">MLAAVFEDIGKLTLQEIEEPEITRDDEVKIKVEVASICGSDIHILANPPYHPATKGIIQGHEYVGEVIKIGKNVRNVSVGDRVVVDPTTVCGHCYYCQTGIQNVCENFSTIGIFQNGGWAEYSVVPSKNVCNISKDVPVESAVLAEPLSCVINGCEKIRINPGDRVVILGAGPMGQLFTQVLKASGAGQIIVSDLSDYRLEQAKRSGATHMLNPANNDIGEVVKEITGVGADIVIDCVGVLFDQALHVVRKGGKVLLVGMNESANRPIKQCEITKKEITVYGTIIQNNHFPKVIKILESNILNIESLITHRTSLRNIHQAIDAMRKGEAIKIMVYPHHMEE</sequence>
<accession>A0ABS2R8Y6</accession>
<evidence type="ECO:0000256" key="3">
    <source>
        <dbReference type="ARBA" id="ARBA00023002"/>
    </source>
</evidence>
<dbReference type="SMART" id="SM00829">
    <property type="entry name" value="PKS_ER"/>
    <property type="match status" value="1"/>
</dbReference>
<evidence type="ECO:0000256" key="1">
    <source>
        <dbReference type="ARBA" id="ARBA00022723"/>
    </source>
</evidence>